<evidence type="ECO:0000256" key="1">
    <source>
        <dbReference type="SAM" id="Phobius"/>
    </source>
</evidence>
<evidence type="ECO:0000313" key="3">
    <source>
        <dbReference type="Proteomes" id="UP001595989"/>
    </source>
</evidence>
<protein>
    <submittedName>
        <fullName evidence="2">Thiol-disulfide oxidoreductase DCC family protein</fullName>
    </submittedName>
</protein>
<gene>
    <name evidence="2" type="ORF">ACFO3D_01515</name>
</gene>
<evidence type="ECO:0000313" key="2">
    <source>
        <dbReference type="EMBL" id="MFC4556883.1"/>
    </source>
</evidence>
<reference evidence="3" key="1">
    <citation type="journal article" date="2019" name="Int. J. Syst. Evol. Microbiol.">
        <title>The Global Catalogue of Microorganisms (GCM) 10K type strain sequencing project: providing services to taxonomists for standard genome sequencing and annotation.</title>
        <authorList>
            <consortium name="The Broad Institute Genomics Platform"/>
            <consortium name="The Broad Institute Genome Sequencing Center for Infectious Disease"/>
            <person name="Wu L."/>
            <person name="Ma J."/>
        </authorList>
    </citation>
    <scope>NUCLEOTIDE SEQUENCE [LARGE SCALE GENOMIC DNA]</scope>
    <source>
        <strain evidence="3">CGMCC 4.7426</strain>
    </source>
</reference>
<feature type="transmembrane region" description="Helical" evidence="1">
    <location>
        <begin position="71"/>
        <end position="92"/>
    </location>
</feature>
<name>A0ABV9DFR8_9BACI</name>
<keyword evidence="1" id="KW-0472">Membrane</keyword>
<keyword evidence="1" id="KW-0812">Transmembrane</keyword>
<dbReference type="EMBL" id="JBHSFU010000003">
    <property type="protein sequence ID" value="MFC4556883.1"/>
    <property type="molecule type" value="Genomic_DNA"/>
</dbReference>
<comment type="caution">
    <text evidence="2">The sequence shown here is derived from an EMBL/GenBank/DDBJ whole genome shotgun (WGS) entry which is preliminary data.</text>
</comment>
<proteinExistence type="predicted"/>
<dbReference type="Proteomes" id="UP001595989">
    <property type="component" value="Unassembled WGS sequence"/>
</dbReference>
<sequence length="116" mass="13905">MIIYYDGYCKMCTRTSTIWEKLDWNNRLEFQSFRSLNEYSDEMEESLHISHKGKWQKGYTAIVEISKRLPLMWAFVPFLYIFKWLGLGDFIYRKIAKNRKLVPVNQCQDGSCQIDS</sequence>
<keyword evidence="1" id="KW-1133">Transmembrane helix</keyword>
<organism evidence="2 3">
    <name type="scientific">Virgibacillus kekensis</name>
    <dbReference type="NCBI Taxonomy" id="202261"/>
    <lineage>
        <taxon>Bacteria</taxon>
        <taxon>Bacillati</taxon>
        <taxon>Bacillota</taxon>
        <taxon>Bacilli</taxon>
        <taxon>Bacillales</taxon>
        <taxon>Bacillaceae</taxon>
        <taxon>Virgibacillus</taxon>
    </lineage>
</organism>
<keyword evidence="3" id="KW-1185">Reference proteome</keyword>
<accession>A0ABV9DFR8</accession>
<dbReference type="InterPro" id="IPR007263">
    <property type="entry name" value="DCC1-like"/>
</dbReference>
<dbReference type="Pfam" id="PF04134">
    <property type="entry name" value="DCC1-like"/>
    <property type="match status" value="1"/>
</dbReference>
<dbReference type="RefSeq" id="WP_390292821.1">
    <property type="nucleotide sequence ID" value="NZ_JBHSFU010000003.1"/>
</dbReference>